<name>A0A4Y2PBP0_ARAVE</name>
<proteinExistence type="predicted"/>
<reference evidence="1 2" key="1">
    <citation type="journal article" date="2019" name="Sci. Rep.">
        <title>Orb-weaving spider Araneus ventricosus genome elucidates the spidroin gene catalogue.</title>
        <authorList>
            <person name="Kono N."/>
            <person name="Nakamura H."/>
            <person name="Ohtoshi R."/>
            <person name="Moran D.A.P."/>
            <person name="Shinohara A."/>
            <person name="Yoshida Y."/>
            <person name="Fujiwara M."/>
            <person name="Mori M."/>
            <person name="Tomita M."/>
            <person name="Arakawa K."/>
        </authorList>
    </citation>
    <scope>NUCLEOTIDE SEQUENCE [LARGE SCALE GENOMIC DNA]</scope>
</reference>
<protein>
    <submittedName>
        <fullName evidence="1">Uncharacterized protein</fullName>
    </submittedName>
</protein>
<evidence type="ECO:0000313" key="1">
    <source>
        <dbReference type="EMBL" id="GBN49395.1"/>
    </source>
</evidence>
<accession>A0A4Y2PBP0</accession>
<dbReference type="EMBL" id="BGPR01011064">
    <property type="protein sequence ID" value="GBN49395.1"/>
    <property type="molecule type" value="Genomic_DNA"/>
</dbReference>
<dbReference type="Proteomes" id="UP000499080">
    <property type="component" value="Unassembled WGS sequence"/>
</dbReference>
<gene>
    <name evidence="1" type="ORF">AVEN_216166_1</name>
</gene>
<dbReference type="AlphaFoldDB" id="A0A4Y2PBP0"/>
<comment type="caution">
    <text evidence="1">The sequence shown here is derived from an EMBL/GenBank/DDBJ whole genome shotgun (WGS) entry which is preliminary data.</text>
</comment>
<sequence length="99" mass="10661">MAFLSTTCKNSHHYFSISSSLPTKANVVPRPSNPRFVTLRCPVPVTSATLSINAFLRTLWSRSGLQSSIATSADALASLPLHALLVCTYTGKHCHSSDD</sequence>
<evidence type="ECO:0000313" key="2">
    <source>
        <dbReference type="Proteomes" id="UP000499080"/>
    </source>
</evidence>
<organism evidence="1 2">
    <name type="scientific">Araneus ventricosus</name>
    <name type="common">Orbweaver spider</name>
    <name type="synonym">Epeira ventricosa</name>
    <dbReference type="NCBI Taxonomy" id="182803"/>
    <lineage>
        <taxon>Eukaryota</taxon>
        <taxon>Metazoa</taxon>
        <taxon>Ecdysozoa</taxon>
        <taxon>Arthropoda</taxon>
        <taxon>Chelicerata</taxon>
        <taxon>Arachnida</taxon>
        <taxon>Araneae</taxon>
        <taxon>Araneomorphae</taxon>
        <taxon>Entelegynae</taxon>
        <taxon>Araneoidea</taxon>
        <taxon>Araneidae</taxon>
        <taxon>Araneus</taxon>
    </lineage>
</organism>
<keyword evidence="2" id="KW-1185">Reference proteome</keyword>